<feature type="region of interest" description="Disordered" evidence="3">
    <location>
        <begin position="1"/>
        <end position="21"/>
    </location>
</feature>
<dbReference type="CDD" id="cd10318">
    <property type="entry name" value="RGL11"/>
    <property type="match status" value="1"/>
</dbReference>
<keyword evidence="2" id="KW-0624">Polysaccharide degradation</keyword>
<dbReference type="InterPro" id="IPR041624">
    <property type="entry name" value="RGI_lyase"/>
</dbReference>
<dbReference type="Gene3D" id="2.60.40.10">
    <property type="entry name" value="Immunoglobulins"/>
    <property type="match status" value="4"/>
</dbReference>
<dbReference type="PROSITE" id="PS50853">
    <property type="entry name" value="FN3"/>
    <property type="match status" value="2"/>
</dbReference>
<dbReference type="SUPFAM" id="SSF69318">
    <property type="entry name" value="Integrin alpha N-terminal domain"/>
    <property type="match status" value="1"/>
</dbReference>
<dbReference type="EMBL" id="BMKU01000005">
    <property type="protein sequence ID" value="GGG97220.1"/>
    <property type="molecule type" value="Genomic_DNA"/>
</dbReference>
<dbReference type="PANTHER" id="PTHR43118">
    <property type="entry name" value="RHAMNOGALACTURONAN LYASE (EUROFUNG)"/>
    <property type="match status" value="1"/>
</dbReference>
<dbReference type="InterPro" id="IPR006311">
    <property type="entry name" value="TAT_signal"/>
</dbReference>
<keyword evidence="1" id="KW-0326">Glycosidase</keyword>
<dbReference type="InterPro" id="IPR013783">
    <property type="entry name" value="Ig-like_fold"/>
</dbReference>
<feature type="compositionally biased region" description="Polar residues" evidence="3">
    <location>
        <begin position="1"/>
        <end position="11"/>
    </location>
</feature>
<proteinExistence type="predicted"/>
<dbReference type="Pfam" id="PF21254">
    <property type="entry name" value="AGA-YXIM_GBD"/>
    <property type="match status" value="2"/>
</dbReference>
<dbReference type="RefSeq" id="WP_188810722.1">
    <property type="nucleotide sequence ID" value="NZ_BMKU01000005.1"/>
</dbReference>
<dbReference type="Pfam" id="PF00041">
    <property type="entry name" value="fn3"/>
    <property type="match status" value="1"/>
</dbReference>
<comment type="caution">
    <text evidence="5">The sequence shown here is derived from an EMBL/GenBank/DDBJ whole genome shotgun (WGS) entry which is preliminary data.</text>
</comment>
<dbReference type="Proteomes" id="UP000596938">
    <property type="component" value="Unassembled WGS sequence"/>
</dbReference>
<dbReference type="CDD" id="cd00063">
    <property type="entry name" value="FN3"/>
    <property type="match status" value="2"/>
</dbReference>
<dbReference type="PANTHER" id="PTHR43118:SF1">
    <property type="entry name" value="RHAMNOGALACTURONAN LYASE (EUROFUNG)"/>
    <property type="match status" value="1"/>
</dbReference>
<dbReference type="InterPro" id="IPR049033">
    <property type="entry name" value="AGA-YXIM_GBD"/>
</dbReference>
<dbReference type="SUPFAM" id="SSF52266">
    <property type="entry name" value="SGNH hydrolase"/>
    <property type="match status" value="1"/>
</dbReference>
<dbReference type="InterPro" id="IPR001087">
    <property type="entry name" value="GDSL"/>
</dbReference>
<evidence type="ECO:0000256" key="2">
    <source>
        <dbReference type="ARBA" id="ARBA00023326"/>
    </source>
</evidence>
<dbReference type="Gene3D" id="2.60.120.430">
    <property type="entry name" value="Galactose-binding lectin"/>
    <property type="match status" value="2"/>
</dbReference>
<dbReference type="InterPro" id="IPR049366">
    <property type="entry name" value="RGL11_C"/>
</dbReference>
<dbReference type="SUPFAM" id="SSF49265">
    <property type="entry name" value="Fibronectin type III"/>
    <property type="match status" value="2"/>
</dbReference>
<dbReference type="InterPro" id="IPR034641">
    <property type="entry name" value="RGL11"/>
</dbReference>
<keyword evidence="6" id="KW-1185">Reference proteome</keyword>
<evidence type="ECO:0000313" key="5">
    <source>
        <dbReference type="EMBL" id="GGG97220.1"/>
    </source>
</evidence>
<dbReference type="Pfam" id="PF21348">
    <property type="entry name" value="RGL11_C"/>
    <property type="match status" value="1"/>
</dbReference>
<keyword evidence="1" id="KW-0378">Hydrolase</keyword>
<sequence length="1463" mass="155856">MNRPPQLTTLPQEGPPPRRKLPAGAKAVTAAVASAAIAFTGLPAVQADTALPAVGSGFKFDFGPGAAADGYTPVGAASRYSTAARFGFTDTAATSGVDRGTGDPLRSDFVQAQGSTFQVDLPNGDYTVKLIAGDAAEATNIAITAEKMAKVQLTDKPAGQYLEMEFPISLVDGQLNLDFTGTAAKINSLVVAARAPRTATTDPGVYLAGDSTVQTYDPGFAPQAGWGQMIDRYFEDGVSFKNHAIGGRSSKNFITQGRLDEILRVINPGDYLMVQFGHNDATIGVDDRYASPADYKEYLRTYVNGARQRGATPVLVTPVGRRDYDEATGKFRVSFPEYVAKMQELAAEENVALVDLSASSRAYYDEIGPEDTKSVFLHVDAGVYPNRPTGTVDNTHFQEYGAIQIARLVAGGVKQLDVPLASRVKEIAPPSSVPAKPQGLVAGSVSNAGALLKWQPVEGADIYKVYRKLASEPDSAYKLTTTATVPTANLGGLAEGTAYDVRVAALNGKGLSEPSETLTVTTKQAKYKFDFGPVGAPVEAGYTEVNRTMGYTGGRGFGFKDISVLSDRDRGAVTSNLLRDFVLSGSSFEFQLDVPNGTYALKTYHSDWIGSTRTDVAAEGTPYGQVSSGRASSATKIINQVLVSDGQLNLTISGSGQRLNGLEVTPLLVGPTNLHTTGVNAASEPPTVDLAWDAVADAASYKVFRQASFEAEPQLIAGNVATASFQDTTAFAGLTYTYFVSALDSTGLESVPSNTVETALVDPATPVPAATGKVDVKAVEKTSVMLKWQKVSGAAAYLVYRSTSPDGPFGYVGRATEVNYTDYSVLTTIKYYYRVTTVNKGGESAPSPVVGTEKVTVVNRQMENLDRAPVALLTGEGVRVGWRMLGLDPEQIGFHVIRDGVQLTEEPIRSSTTFLDPSGTSSSRYAVKTVGNGGEQLTAEFTPLAKNYLAVKLDKPADDYTKDGQPYSYSAGDSSVADLDGDGTYEILQMWSPSNSKDNSQAGYTGLVYVDAYRMDGTRLWRINMGPNIRAGAHYTQLLAYDFDGDGKAEVAMKTADGTRDAAGTVIGNAGADHRNSSGYVLTGPEFLSVFHGATGTIMDTVAYDPPRGDVAAWGDGYGNRVDRFLGAVAYLDGERPSMMFSRGYYTRTVLATYDLVGGKISKRWIFDSDAAGAQYRSQGNHNLSVADVDADGKDEFVFGSLTIDDNGKPLYNTGLGHGDAIHTSDLDPSRPGLETFAAHEDMGASGNRGATFRDARTGEILWSIPAAKDTGRAAAGDIDPRHAGAEGWAIGGDAAWNSPVGELRSARGELIANSIPAANFLAWWDGDLLREIVDHDWNAATTTGTPSIAKWNWETESSDRLLTATGAKSNNGTKGTPAIQADLLGDWREEIAWPSSDSTELRIYTTTAGTDVRLRTLMHDPVYRLSVARENVSYNQPPHPSFYVGVGMELPAQPDIVYTRAG</sequence>
<evidence type="ECO:0000259" key="4">
    <source>
        <dbReference type="PROSITE" id="PS50853"/>
    </source>
</evidence>
<dbReference type="SMART" id="SM00060">
    <property type="entry name" value="FN3"/>
    <property type="match status" value="2"/>
</dbReference>
<dbReference type="InterPro" id="IPR037459">
    <property type="entry name" value="RhgT-like"/>
</dbReference>
<name>A0ABQ1XLT3_9MICC</name>
<dbReference type="InterPro" id="IPR008979">
    <property type="entry name" value="Galactose-bd-like_sf"/>
</dbReference>
<dbReference type="InterPro" id="IPR003961">
    <property type="entry name" value="FN3_dom"/>
</dbReference>
<dbReference type="InterPro" id="IPR028994">
    <property type="entry name" value="Integrin_alpha_N"/>
</dbReference>
<gene>
    <name evidence="5" type="ORF">GCM10011577_20660</name>
</gene>
<evidence type="ECO:0000313" key="6">
    <source>
        <dbReference type="Proteomes" id="UP000596938"/>
    </source>
</evidence>
<dbReference type="CDD" id="cd01821">
    <property type="entry name" value="Rhamnogalacturan_acetylesterase_like"/>
    <property type="match status" value="1"/>
</dbReference>
<evidence type="ECO:0000256" key="3">
    <source>
        <dbReference type="SAM" id="MobiDB-lite"/>
    </source>
</evidence>
<dbReference type="Pfam" id="PF18370">
    <property type="entry name" value="RGI_lyase"/>
    <property type="match status" value="1"/>
</dbReference>
<feature type="domain" description="Fibronectin type-III" evidence="4">
    <location>
        <begin position="436"/>
        <end position="525"/>
    </location>
</feature>
<keyword evidence="2" id="KW-0119">Carbohydrate metabolism</keyword>
<protein>
    <recommendedName>
        <fullName evidence="4">Fibronectin type-III domain-containing protein</fullName>
    </recommendedName>
</protein>
<dbReference type="PROSITE" id="PS51318">
    <property type="entry name" value="TAT"/>
    <property type="match status" value="1"/>
</dbReference>
<accession>A0ABQ1XLT3</accession>
<feature type="domain" description="Fibronectin type-III" evidence="4">
    <location>
        <begin position="770"/>
        <end position="859"/>
    </location>
</feature>
<dbReference type="Gene3D" id="3.40.50.1110">
    <property type="entry name" value="SGNH hydrolase"/>
    <property type="match status" value="1"/>
</dbReference>
<dbReference type="SUPFAM" id="SSF49785">
    <property type="entry name" value="Galactose-binding domain-like"/>
    <property type="match status" value="2"/>
</dbReference>
<dbReference type="InterPro" id="IPR036116">
    <property type="entry name" value="FN3_sf"/>
</dbReference>
<evidence type="ECO:0000256" key="1">
    <source>
        <dbReference type="ARBA" id="ARBA00023295"/>
    </source>
</evidence>
<dbReference type="Pfam" id="PF00657">
    <property type="entry name" value="Lipase_GDSL"/>
    <property type="match status" value="1"/>
</dbReference>
<dbReference type="InterPro" id="IPR036514">
    <property type="entry name" value="SGNH_hydro_sf"/>
</dbReference>
<reference evidence="6" key="1">
    <citation type="journal article" date="2019" name="Int. J. Syst. Evol. Microbiol.">
        <title>The Global Catalogue of Microorganisms (GCM) 10K type strain sequencing project: providing services to taxonomists for standard genome sequencing and annotation.</title>
        <authorList>
            <consortium name="The Broad Institute Genomics Platform"/>
            <consortium name="The Broad Institute Genome Sequencing Center for Infectious Disease"/>
            <person name="Wu L."/>
            <person name="Ma J."/>
        </authorList>
    </citation>
    <scope>NUCLEOTIDE SEQUENCE [LARGE SCALE GENOMIC DNA]</scope>
    <source>
        <strain evidence="6">CGMCC 1.1927</strain>
    </source>
</reference>
<organism evidence="5 6">
    <name type="scientific">Pseudarthrobacter polychromogenes</name>
    <dbReference type="NCBI Taxonomy" id="1676"/>
    <lineage>
        <taxon>Bacteria</taxon>
        <taxon>Bacillati</taxon>
        <taxon>Actinomycetota</taxon>
        <taxon>Actinomycetes</taxon>
        <taxon>Micrococcales</taxon>
        <taxon>Micrococcaceae</taxon>
        <taxon>Pseudarthrobacter</taxon>
    </lineage>
</organism>